<evidence type="ECO:0000256" key="1">
    <source>
        <dbReference type="SAM" id="MobiDB-lite"/>
    </source>
</evidence>
<reference evidence="4" key="2">
    <citation type="submission" date="2012-11" db="EMBL/GenBank/DDBJ databases">
        <authorList>
            <person name="Kuo A."/>
            <person name="Curtis B.A."/>
            <person name="Tanifuji G."/>
            <person name="Burki F."/>
            <person name="Gruber A."/>
            <person name="Irimia M."/>
            <person name="Maruyama S."/>
            <person name="Arias M.C."/>
            <person name="Ball S.G."/>
            <person name="Gile G.H."/>
            <person name="Hirakawa Y."/>
            <person name="Hopkins J.F."/>
            <person name="Rensing S.A."/>
            <person name="Schmutz J."/>
            <person name="Symeonidi A."/>
            <person name="Elias M."/>
            <person name="Eveleigh R.J."/>
            <person name="Herman E.K."/>
            <person name="Klute M.J."/>
            <person name="Nakayama T."/>
            <person name="Obornik M."/>
            <person name="Reyes-Prieto A."/>
            <person name="Armbrust E.V."/>
            <person name="Aves S.J."/>
            <person name="Beiko R.G."/>
            <person name="Coutinho P."/>
            <person name="Dacks J.B."/>
            <person name="Durnford D.G."/>
            <person name="Fast N.M."/>
            <person name="Green B.R."/>
            <person name="Grisdale C."/>
            <person name="Hempe F."/>
            <person name="Henrissat B."/>
            <person name="Hoppner M.P."/>
            <person name="Ishida K.-I."/>
            <person name="Kim E."/>
            <person name="Koreny L."/>
            <person name="Kroth P.G."/>
            <person name="Liu Y."/>
            <person name="Malik S.-B."/>
            <person name="Maier U.G."/>
            <person name="McRose D."/>
            <person name="Mock T."/>
            <person name="Neilson J.A."/>
            <person name="Onodera N.T."/>
            <person name="Poole A.M."/>
            <person name="Pritham E.J."/>
            <person name="Richards T.A."/>
            <person name="Rocap G."/>
            <person name="Roy S.W."/>
            <person name="Sarai C."/>
            <person name="Schaack S."/>
            <person name="Shirato S."/>
            <person name="Slamovits C.H."/>
            <person name="Spencer D.F."/>
            <person name="Suzuki S."/>
            <person name="Worden A.Z."/>
            <person name="Zauner S."/>
            <person name="Barry K."/>
            <person name="Bell C."/>
            <person name="Bharti A.K."/>
            <person name="Crow J.A."/>
            <person name="Grimwood J."/>
            <person name="Kramer R."/>
            <person name="Lindquist E."/>
            <person name="Lucas S."/>
            <person name="Salamov A."/>
            <person name="McFadden G.I."/>
            <person name="Lane C.E."/>
            <person name="Keeling P.J."/>
            <person name="Gray M.W."/>
            <person name="Grigoriev I.V."/>
            <person name="Archibald J.M."/>
        </authorList>
    </citation>
    <scope>NUCLEOTIDE SEQUENCE</scope>
    <source>
        <strain evidence="4">CCMP2712</strain>
    </source>
</reference>
<organism evidence="2">
    <name type="scientific">Guillardia theta (strain CCMP2712)</name>
    <name type="common">Cryptophyte</name>
    <dbReference type="NCBI Taxonomy" id="905079"/>
    <lineage>
        <taxon>Eukaryota</taxon>
        <taxon>Cryptophyceae</taxon>
        <taxon>Pyrenomonadales</taxon>
        <taxon>Geminigeraceae</taxon>
        <taxon>Guillardia</taxon>
    </lineage>
</organism>
<proteinExistence type="predicted"/>
<dbReference type="EnsemblProtists" id="EKX54898">
    <property type="protein sequence ID" value="EKX54898"/>
    <property type="gene ID" value="GUITHDRAFT_99548"/>
</dbReference>
<dbReference type="Proteomes" id="UP000011087">
    <property type="component" value="Unassembled WGS sequence"/>
</dbReference>
<reference evidence="3" key="3">
    <citation type="submission" date="2016-03" db="UniProtKB">
        <authorList>
            <consortium name="EnsemblProtists"/>
        </authorList>
    </citation>
    <scope>IDENTIFICATION</scope>
</reference>
<name>L1K3G2_GUITC</name>
<dbReference type="EMBL" id="JH992966">
    <property type="protein sequence ID" value="EKX54898.1"/>
    <property type="molecule type" value="Genomic_DNA"/>
</dbReference>
<sequence>MAESASEGYTPDLTPPSSSRSRAAAESVRNEGFLEIRVSNGEWLPCYVVLDDQLRAYNDDRDFREGRQELLVVDPERARVEARSEDDDEHILHVESKDESLDILFHDRMTMMLWKAAMSGSESETQTFQSNGKIQGHLMIKSQKFFKTRWDK</sequence>
<gene>
    <name evidence="2" type="ORF">GUITHDRAFT_99548</name>
</gene>
<dbReference type="AlphaFoldDB" id="L1K3G2"/>
<evidence type="ECO:0000313" key="4">
    <source>
        <dbReference type="Proteomes" id="UP000011087"/>
    </source>
</evidence>
<protein>
    <recommendedName>
        <fullName evidence="5">PH domain-containing protein</fullName>
    </recommendedName>
</protein>
<evidence type="ECO:0008006" key="5">
    <source>
        <dbReference type="Google" id="ProtNLM"/>
    </source>
</evidence>
<dbReference type="HOGENOM" id="CLU_1725786_0_0_1"/>
<dbReference type="RefSeq" id="XP_005841878.1">
    <property type="nucleotide sequence ID" value="XM_005841821.1"/>
</dbReference>
<keyword evidence="4" id="KW-1185">Reference proteome</keyword>
<reference evidence="2 4" key="1">
    <citation type="journal article" date="2012" name="Nature">
        <title>Algal genomes reveal evolutionary mosaicism and the fate of nucleomorphs.</title>
        <authorList>
            <consortium name="DOE Joint Genome Institute"/>
            <person name="Curtis B.A."/>
            <person name="Tanifuji G."/>
            <person name="Burki F."/>
            <person name="Gruber A."/>
            <person name="Irimia M."/>
            <person name="Maruyama S."/>
            <person name="Arias M.C."/>
            <person name="Ball S.G."/>
            <person name="Gile G.H."/>
            <person name="Hirakawa Y."/>
            <person name="Hopkins J.F."/>
            <person name="Kuo A."/>
            <person name="Rensing S.A."/>
            <person name="Schmutz J."/>
            <person name="Symeonidi A."/>
            <person name="Elias M."/>
            <person name="Eveleigh R.J."/>
            <person name="Herman E.K."/>
            <person name="Klute M.J."/>
            <person name="Nakayama T."/>
            <person name="Obornik M."/>
            <person name="Reyes-Prieto A."/>
            <person name="Armbrust E.V."/>
            <person name="Aves S.J."/>
            <person name="Beiko R.G."/>
            <person name="Coutinho P."/>
            <person name="Dacks J.B."/>
            <person name="Durnford D.G."/>
            <person name="Fast N.M."/>
            <person name="Green B.R."/>
            <person name="Grisdale C.J."/>
            <person name="Hempel F."/>
            <person name="Henrissat B."/>
            <person name="Hoppner M.P."/>
            <person name="Ishida K."/>
            <person name="Kim E."/>
            <person name="Koreny L."/>
            <person name="Kroth P.G."/>
            <person name="Liu Y."/>
            <person name="Malik S.B."/>
            <person name="Maier U.G."/>
            <person name="McRose D."/>
            <person name="Mock T."/>
            <person name="Neilson J.A."/>
            <person name="Onodera N.T."/>
            <person name="Poole A.M."/>
            <person name="Pritham E.J."/>
            <person name="Richards T.A."/>
            <person name="Rocap G."/>
            <person name="Roy S.W."/>
            <person name="Sarai C."/>
            <person name="Schaack S."/>
            <person name="Shirato S."/>
            <person name="Slamovits C.H."/>
            <person name="Spencer D.F."/>
            <person name="Suzuki S."/>
            <person name="Worden A.Z."/>
            <person name="Zauner S."/>
            <person name="Barry K."/>
            <person name="Bell C."/>
            <person name="Bharti A.K."/>
            <person name="Crow J.A."/>
            <person name="Grimwood J."/>
            <person name="Kramer R."/>
            <person name="Lindquist E."/>
            <person name="Lucas S."/>
            <person name="Salamov A."/>
            <person name="McFadden G.I."/>
            <person name="Lane C.E."/>
            <person name="Keeling P.J."/>
            <person name="Gray M.W."/>
            <person name="Grigoriev I.V."/>
            <person name="Archibald J.M."/>
        </authorList>
    </citation>
    <scope>NUCLEOTIDE SEQUENCE</scope>
    <source>
        <strain evidence="2 4">CCMP2712</strain>
    </source>
</reference>
<evidence type="ECO:0000313" key="3">
    <source>
        <dbReference type="EnsemblProtists" id="EKX54898"/>
    </source>
</evidence>
<evidence type="ECO:0000313" key="2">
    <source>
        <dbReference type="EMBL" id="EKX54898.1"/>
    </source>
</evidence>
<dbReference type="KEGG" id="gtt:GUITHDRAFT_99548"/>
<feature type="region of interest" description="Disordered" evidence="1">
    <location>
        <begin position="1"/>
        <end position="25"/>
    </location>
</feature>
<dbReference type="GeneID" id="17311400"/>
<accession>L1K3G2</accession>
<dbReference type="PaxDb" id="55529-EKX54898"/>
<dbReference type="SUPFAM" id="SSF50729">
    <property type="entry name" value="PH domain-like"/>
    <property type="match status" value="1"/>
</dbReference>